<protein>
    <submittedName>
        <fullName evidence="2">Fibronectin-like</fullName>
    </submittedName>
</protein>
<feature type="signal peptide" evidence="1">
    <location>
        <begin position="1"/>
        <end position="19"/>
    </location>
</feature>
<dbReference type="SUPFAM" id="SSF57603">
    <property type="entry name" value="FnI-like domain"/>
    <property type="match status" value="1"/>
</dbReference>
<evidence type="ECO:0000256" key="1">
    <source>
        <dbReference type="SAM" id="SignalP"/>
    </source>
</evidence>
<dbReference type="EMBL" id="EAAA01000448">
    <property type="status" value="NOT_ANNOTATED_CDS"/>
    <property type="molecule type" value="Genomic_DNA"/>
</dbReference>
<evidence type="ECO:0000313" key="3">
    <source>
        <dbReference type="Proteomes" id="UP000008144"/>
    </source>
</evidence>
<evidence type="ECO:0000313" key="2">
    <source>
        <dbReference type="Ensembl" id="ENSCINP00000008022.3"/>
    </source>
</evidence>
<accession>A0A1W2WQ69</accession>
<dbReference type="RefSeq" id="XP_026692032.1">
    <property type="nucleotide sequence ID" value="XM_026836231.1"/>
</dbReference>
<dbReference type="AlphaFoldDB" id="F6TWX3"/>
<dbReference type="HOGENOM" id="CLU_1106796_0_0_1"/>
<sequence length="251" mass="27751">MDATKQIIFLVFMWGLVAAYTTRRECYVRGNVYNEGDMFQHTSRSGCAYNCTCEISNGRPIGNCTHRCSAFTFPPGCHPTPNACGCAADYECPDGEKCQDKETGLLYSVGETWSNSTCTCRCLGNRRGVYQCECRGPPVMPARLIADQPCVPDPQETCYSCPTVTNTGEMRGNPLCGNREKCEKWGYLHSFNHTSVNMTCTCYGPRGFTQCVNMGRGPRRGRRSIPLSLVRMETAGIPQMTSSVAMVIDVD</sequence>
<organism evidence="2 3">
    <name type="scientific">Ciona intestinalis</name>
    <name type="common">Transparent sea squirt</name>
    <name type="synonym">Ascidia intestinalis</name>
    <dbReference type="NCBI Taxonomy" id="7719"/>
    <lineage>
        <taxon>Eukaryota</taxon>
        <taxon>Metazoa</taxon>
        <taxon>Chordata</taxon>
        <taxon>Tunicata</taxon>
        <taxon>Ascidiacea</taxon>
        <taxon>Phlebobranchia</taxon>
        <taxon>Cionidae</taxon>
        <taxon>Ciona</taxon>
    </lineage>
</organism>
<proteinExistence type="predicted"/>
<reference evidence="3" key="1">
    <citation type="journal article" date="2002" name="Science">
        <title>The draft genome of Ciona intestinalis: insights into chordate and vertebrate origins.</title>
        <authorList>
            <person name="Dehal P."/>
            <person name="Satou Y."/>
            <person name="Campbell R.K."/>
            <person name="Chapman J."/>
            <person name="Degnan B."/>
            <person name="De Tomaso A."/>
            <person name="Davidson B."/>
            <person name="Di Gregorio A."/>
            <person name="Gelpke M."/>
            <person name="Goodstein D.M."/>
            <person name="Harafuji N."/>
            <person name="Hastings K.E."/>
            <person name="Ho I."/>
            <person name="Hotta K."/>
            <person name="Huang W."/>
            <person name="Kawashima T."/>
            <person name="Lemaire P."/>
            <person name="Martinez D."/>
            <person name="Meinertzhagen I.A."/>
            <person name="Necula S."/>
            <person name="Nonaka M."/>
            <person name="Putnam N."/>
            <person name="Rash S."/>
            <person name="Saiga H."/>
            <person name="Satake M."/>
            <person name="Terry A."/>
            <person name="Yamada L."/>
            <person name="Wang H.G."/>
            <person name="Awazu S."/>
            <person name="Azumi K."/>
            <person name="Boore J."/>
            <person name="Branno M."/>
            <person name="Chin-Bow S."/>
            <person name="DeSantis R."/>
            <person name="Doyle S."/>
            <person name="Francino P."/>
            <person name="Keys D.N."/>
            <person name="Haga S."/>
            <person name="Hayashi H."/>
            <person name="Hino K."/>
            <person name="Imai K.S."/>
            <person name="Inaba K."/>
            <person name="Kano S."/>
            <person name="Kobayashi K."/>
            <person name="Kobayashi M."/>
            <person name="Lee B.I."/>
            <person name="Makabe K.W."/>
            <person name="Manohar C."/>
            <person name="Matassi G."/>
            <person name="Medina M."/>
            <person name="Mochizuki Y."/>
            <person name="Mount S."/>
            <person name="Morishita T."/>
            <person name="Miura S."/>
            <person name="Nakayama A."/>
            <person name="Nishizaka S."/>
            <person name="Nomoto H."/>
            <person name="Ohta F."/>
            <person name="Oishi K."/>
            <person name="Rigoutsos I."/>
            <person name="Sano M."/>
            <person name="Sasaki A."/>
            <person name="Sasakura Y."/>
            <person name="Shoguchi E."/>
            <person name="Shin-i T."/>
            <person name="Spagnuolo A."/>
            <person name="Stainier D."/>
            <person name="Suzuki M.M."/>
            <person name="Tassy O."/>
            <person name="Takatori N."/>
            <person name="Tokuoka M."/>
            <person name="Yagi K."/>
            <person name="Yoshizaki F."/>
            <person name="Wada S."/>
            <person name="Zhang C."/>
            <person name="Hyatt P.D."/>
            <person name="Larimer F."/>
            <person name="Detter C."/>
            <person name="Doggett N."/>
            <person name="Glavina T."/>
            <person name="Hawkins T."/>
            <person name="Richardson P."/>
            <person name="Lucas S."/>
            <person name="Kohara Y."/>
            <person name="Levine M."/>
            <person name="Satoh N."/>
            <person name="Rokhsar D.S."/>
        </authorList>
    </citation>
    <scope>NUCLEOTIDE SEQUENCE [LARGE SCALE GENOMIC DNA]</scope>
</reference>
<reference evidence="2" key="4">
    <citation type="submission" date="2025-09" db="UniProtKB">
        <authorList>
            <consortium name="Ensembl"/>
        </authorList>
    </citation>
    <scope>IDENTIFICATION</scope>
</reference>
<feature type="chain" id="PRO_5014090086" evidence="1">
    <location>
        <begin position="20"/>
        <end position="251"/>
    </location>
</feature>
<reference evidence="2" key="2">
    <citation type="journal article" date="2008" name="Genome Biol.">
        <title>Improved genome assembly and evidence-based global gene model set for the chordate Ciona intestinalis: new insight into intron and operon populations.</title>
        <authorList>
            <person name="Satou Y."/>
            <person name="Mineta K."/>
            <person name="Ogasawara M."/>
            <person name="Sasakura Y."/>
            <person name="Shoguchi E."/>
            <person name="Ueno K."/>
            <person name="Yamada L."/>
            <person name="Matsumoto J."/>
            <person name="Wasserscheid J."/>
            <person name="Dewar K."/>
            <person name="Wiley G.B."/>
            <person name="Macmil S.L."/>
            <person name="Roe B.A."/>
            <person name="Zeller R.W."/>
            <person name="Hastings K.E."/>
            <person name="Lemaire P."/>
            <person name="Lindquist E."/>
            <person name="Endo T."/>
            <person name="Hotta K."/>
            <person name="Inaba K."/>
        </authorList>
    </citation>
    <scope>NUCLEOTIDE SEQUENCE [LARGE SCALE GENOMIC DNA]</scope>
    <source>
        <strain evidence="2">wild type</strain>
    </source>
</reference>
<keyword evidence="3" id="KW-1185">Reference proteome</keyword>
<dbReference type="GeneTree" id="ENSGT00390000011527"/>
<accession>F6TWX3</accession>
<reference evidence="2" key="3">
    <citation type="submission" date="2025-08" db="UniProtKB">
        <authorList>
            <consortium name="Ensembl"/>
        </authorList>
    </citation>
    <scope>IDENTIFICATION</scope>
</reference>
<dbReference type="Ensembl" id="ENSCINT00000008022.3">
    <property type="protein sequence ID" value="ENSCINP00000008022.3"/>
    <property type="gene ID" value="ENSCING00000003889.3"/>
</dbReference>
<name>F6TWX3_CIOIN</name>
<dbReference type="OMA" id="IGNCTHR"/>
<gene>
    <name evidence="2" type="primary">LOC100176823</name>
</gene>
<keyword evidence="1" id="KW-0732">Signal</keyword>
<dbReference type="Proteomes" id="UP000008144">
    <property type="component" value="Chromosome 10"/>
</dbReference>
<dbReference type="GeneID" id="100176823"/>
<dbReference type="Gene3D" id="2.10.70.10">
    <property type="entry name" value="Complement Module, domain 1"/>
    <property type="match status" value="1"/>
</dbReference>
<dbReference type="InParanoid" id="F6TWX3"/>